<dbReference type="GO" id="GO:0016887">
    <property type="term" value="F:ATP hydrolysis activity"/>
    <property type="evidence" value="ECO:0007669"/>
    <property type="project" value="InterPro"/>
</dbReference>
<dbReference type="GO" id="GO:0005886">
    <property type="term" value="C:plasma membrane"/>
    <property type="evidence" value="ECO:0007669"/>
    <property type="project" value="TreeGrafter"/>
</dbReference>
<dbReference type="InterPro" id="IPR003439">
    <property type="entry name" value="ABC_transporter-like_ATP-bd"/>
</dbReference>
<keyword evidence="2" id="KW-0547">Nucleotide-binding</keyword>
<evidence type="ECO:0000313" key="5">
    <source>
        <dbReference type="EMBL" id="BAQ18101.1"/>
    </source>
</evidence>
<dbReference type="InterPro" id="IPR032823">
    <property type="entry name" value="BCA_ABC_TP_C"/>
</dbReference>
<evidence type="ECO:0000256" key="3">
    <source>
        <dbReference type="ARBA" id="ARBA00022840"/>
    </source>
</evidence>
<keyword evidence="1" id="KW-0813">Transport</keyword>
<dbReference type="GO" id="GO:0005524">
    <property type="term" value="F:ATP binding"/>
    <property type="evidence" value="ECO:0007669"/>
    <property type="project" value="UniProtKB-KW"/>
</dbReference>
<protein>
    <submittedName>
        <fullName evidence="5">Branched-chain amino acid transport ATP-binding protein LivG</fullName>
    </submittedName>
</protein>
<reference evidence="5 6" key="1">
    <citation type="submission" date="2014-09" db="EMBL/GenBank/DDBJ databases">
        <title>Genome sequencing of Methyloceanibacter caenitepidi Gela4.</title>
        <authorList>
            <person name="Takeuchi M."/>
            <person name="Susumu S."/>
            <person name="Kamagata Y."/>
            <person name="Oshima K."/>
            <person name="Hattori M."/>
            <person name="Iwasaki W."/>
        </authorList>
    </citation>
    <scope>NUCLEOTIDE SEQUENCE [LARGE SCALE GENOMIC DNA]</scope>
    <source>
        <strain evidence="5 6">Gela4</strain>
    </source>
</reference>
<keyword evidence="3 5" id="KW-0067">ATP-binding</keyword>
<dbReference type="Gene3D" id="3.40.50.300">
    <property type="entry name" value="P-loop containing nucleotide triphosphate hydrolases"/>
    <property type="match status" value="1"/>
</dbReference>
<dbReference type="RefSeq" id="WP_244462617.1">
    <property type="nucleotide sequence ID" value="NZ_AP014648.1"/>
</dbReference>
<dbReference type="KEGG" id="mcg:GL4_2667"/>
<sequence length="260" mass="28300">MMQTQTPIIEVRDLGRIFGGIVAINDLSLTVREGTIHGLIGPNGAGKTTTFNVISGFYPPSRGKILYCGEDVSGRPTSALAERGLIRTFQGTTLFHEFTVIENVLLGCHRSAKAGVVSRILGTDRNIEAAARAKAYEILEFLNLAHLADELTANLSHGHQRALGLAVALAAEPRLLLLDEPFTGMNPEETRQMIQLVRRIREEQRVTIMLIEHDMQAVMGLCDIITVLNFGTLLTEGTPEEVRTNPAVIEAYLGTAIDAA</sequence>
<dbReference type="PANTHER" id="PTHR45772">
    <property type="entry name" value="CONSERVED COMPONENT OF ABC TRANSPORTER FOR NATURAL AMINO ACIDS-RELATED"/>
    <property type="match status" value="1"/>
</dbReference>
<gene>
    <name evidence="5" type="ORF">GL4_2667</name>
</gene>
<evidence type="ECO:0000256" key="1">
    <source>
        <dbReference type="ARBA" id="ARBA00022448"/>
    </source>
</evidence>
<dbReference type="PROSITE" id="PS50893">
    <property type="entry name" value="ABC_TRANSPORTER_2"/>
    <property type="match status" value="1"/>
</dbReference>
<dbReference type="AlphaFoldDB" id="A0A0A8K5M9"/>
<dbReference type="STRING" id="1384459.GL4_2667"/>
<dbReference type="Pfam" id="PF00005">
    <property type="entry name" value="ABC_tran"/>
    <property type="match status" value="1"/>
</dbReference>
<name>A0A0A8K5M9_9HYPH</name>
<evidence type="ECO:0000256" key="2">
    <source>
        <dbReference type="ARBA" id="ARBA00022741"/>
    </source>
</evidence>
<proteinExistence type="predicted"/>
<dbReference type="InterPro" id="IPR051120">
    <property type="entry name" value="ABC_AA/LPS_Transport"/>
</dbReference>
<evidence type="ECO:0000313" key="6">
    <source>
        <dbReference type="Proteomes" id="UP000031643"/>
    </source>
</evidence>
<keyword evidence="6" id="KW-1185">Reference proteome</keyword>
<dbReference type="InterPro" id="IPR027417">
    <property type="entry name" value="P-loop_NTPase"/>
</dbReference>
<dbReference type="Pfam" id="PF12399">
    <property type="entry name" value="BCA_ABC_TP_C"/>
    <property type="match status" value="1"/>
</dbReference>
<dbReference type="InterPro" id="IPR003593">
    <property type="entry name" value="AAA+_ATPase"/>
</dbReference>
<dbReference type="EMBL" id="AP014648">
    <property type="protein sequence ID" value="BAQ18101.1"/>
    <property type="molecule type" value="Genomic_DNA"/>
</dbReference>
<feature type="domain" description="ABC transporter" evidence="4">
    <location>
        <begin position="9"/>
        <end position="255"/>
    </location>
</feature>
<dbReference type="FunFam" id="3.40.50.300:FF:000421">
    <property type="entry name" value="Branched-chain amino acid ABC transporter ATP-binding protein"/>
    <property type="match status" value="1"/>
</dbReference>
<dbReference type="Proteomes" id="UP000031643">
    <property type="component" value="Chromosome"/>
</dbReference>
<dbReference type="SUPFAM" id="SSF52540">
    <property type="entry name" value="P-loop containing nucleoside triphosphate hydrolases"/>
    <property type="match status" value="1"/>
</dbReference>
<dbReference type="HOGENOM" id="CLU_000604_1_2_5"/>
<organism evidence="5 6">
    <name type="scientific">Methyloceanibacter caenitepidi</name>
    <dbReference type="NCBI Taxonomy" id="1384459"/>
    <lineage>
        <taxon>Bacteria</taxon>
        <taxon>Pseudomonadati</taxon>
        <taxon>Pseudomonadota</taxon>
        <taxon>Alphaproteobacteria</taxon>
        <taxon>Hyphomicrobiales</taxon>
        <taxon>Hyphomicrobiaceae</taxon>
        <taxon>Methyloceanibacter</taxon>
    </lineage>
</organism>
<dbReference type="PANTHER" id="PTHR45772:SF4">
    <property type="entry name" value="ABC TRANSPORTER ATP-BINDING PROTEIN"/>
    <property type="match status" value="1"/>
</dbReference>
<accession>A0A0A8K5M9</accession>
<evidence type="ECO:0000259" key="4">
    <source>
        <dbReference type="PROSITE" id="PS50893"/>
    </source>
</evidence>
<dbReference type="SMART" id="SM00382">
    <property type="entry name" value="AAA"/>
    <property type="match status" value="1"/>
</dbReference>
<dbReference type="CDD" id="cd03219">
    <property type="entry name" value="ABC_Mj1267_LivG_branched"/>
    <property type="match status" value="1"/>
</dbReference>